<evidence type="ECO:0000256" key="1">
    <source>
        <dbReference type="SAM" id="MobiDB-lite"/>
    </source>
</evidence>
<dbReference type="EMBL" id="VNIM01000171">
    <property type="protein sequence ID" value="TVV69804.1"/>
    <property type="molecule type" value="Genomic_DNA"/>
</dbReference>
<dbReference type="OrthoDB" id="9812459at2"/>
<protein>
    <submittedName>
        <fullName evidence="2">Host attachment protein</fullName>
    </submittedName>
</protein>
<comment type="caution">
    <text evidence="2">The sequence shown here is derived from an EMBL/GenBank/DDBJ whole genome shotgun (WGS) entry which is preliminary data.</text>
</comment>
<accession>A0A558QRR5</accession>
<keyword evidence="3" id="KW-1185">Reference proteome</keyword>
<organism evidence="2 3">
    <name type="scientific">Alterirhizorhabdus solaris</name>
    <dbReference type="NCBI Taxonomy" id="2529389"/>
    <lineage>
        <taxon>Bacteria</taxon>
        <taxon>Pseudomonadati</taxon>
        <taxon>Pseudomonadota</taxon>
        <taxon>Alphaproteobacteria</taxon>
        <taxon>Sphingomonadales</taxon>
        <taxon>Rhizorhabdaceae</taxon>
        <taxon>Alterirhizorhabdus</taxon>
    </lineage>
</organism>
<proteinExistence type="predicted"/>
<dbReference type="RefSeq" id="WP_145155911.1">
    <property type="nucleotide sequence ID" value="NZ_VNIM01000171.1"/>
</dbReference>
<dbReference type="Pfam" id="PF18856">
    <property type="entry name" value="baeRF_family12"/>
    <property type="match status" value="1"/>
</dbReference>
<reference evidence="2 3" key="1">
    <citation type="submission" date="2019-07" db="EMBL/GenBank/DDBJ databases">
        <title>Sphingomonas solaris sp. nov., isolated from a solar panel from Boston, Massachusetts.</title>
        <authorList>
            <person name="Tanner K."/>
            <person name="Pascual J."/>
            <person name="Mancuso C."/>
            <person name="Pereto J."/>
            <person name="Khalil A."/>
            <person name="Vilanova C."/>
        </authorList>
    </citation>
    <scope>NUCLEOTIDE SEQUENCE [LARGE SCALE GENOMIC DNA]</scope>
    <source>
        <strain evidence="2 3">R4DWN</strain>
    </source>
</reference>
<dbReference type="Proteomes" id="UP000318681">
    <property type="component" value="Unassembled WGS sequence"/>
</dbReference>
<feature type="region of interest" description="Disordered" evidence="1">
    <location>
        <begin position="36"/>
        <end position="75"/>
    </location>
</feature>
<gene>
    <name evidence="2" type="ORF">FOY91_20780</name>
</gene>
<feature type="compositionally biased region" description="Basic and acidic residues" evidence="1">
    <location>
        <begin position="36"/>
        <end position="51"/>
    </location>
</feature>
<sequence length="147" mass="16138">MRVPHNSFVVVADGRKMLFFRNEGDATNLNLTVVHAEEQDNPADRDQKTDAAGRASSTHGASGSAMGEVDFHQQEEDRFAAETAALLKRRALGGDFEKLIVIAPPKTLGELRKHYHKEVSDRLEGELPKDLTGHPVREIEKILAAAG</sequence>
<evidence type="ECO:0000313" key="2">
    <source>
        <dbReference type="EMBL" id="TVV69804.1"/>
    </source>
</evidence>
<dbReference type="InterPro" id="IPR041374">
    <property type="entry name" value="BaeRF_family12"/>
</dbReference>
<evidence type="ECO:0000313" key="3">
    <source>
        <dbReference type="Proteomes" id="UP000318681"/>
    </source>
</evidence>
<name>A0A558QRR5_9SPHN</name>
<dbReference type="AlphaFoldDB" id="A0A558QRR5"/>